<dbReference type="SUPFAM" id="SSF53756">
    <property type="entry name" value="UDP-Glycosyltransferase/glycogen phosphorylase"/>
    <property type="match status" value="1"/>
</dbReference>
<accession>A0A1H3SHN9</accession>
<dbReference type="EMBL" id="FNQE01000043">
    <property type="protein sequence ID" value="SDZ36629.1"/>
    <property type="molecule type" value="Genomic_DNA"/>
</dbReference>
<feature type="domain" description="Glycosyl transferase family 1" evidence="1">
    <location>
        <begin position="191"/>
        <end position="346"/>
    </location>
</feature>
<proteinExistence type="predicted"/>
<dbReference type="OrthoDB" id="3199616at2"/>
<dbReference type="InterPro" id="IPR028098">
    <property type="entry name" value="Glyco_trans_4-like_N"/>
</dbReference>
<gene>
    <name evidence="3" type="ORF">SAMN05660462_02875</name>
</gene>
<dbReference type="Gene3D" id="3.40.50.2000">
    <property type="entry name" value="Glycogen Phosphorylase B"/>
    <property type="match status" value="2"/>
</dbReference>
<dbReference type="STRING" id="415015.SAMN05660462_02875"/>
<evidence type="ECO:0000259" key="2">
    <source>
        <dbReference type="Pfam" id="PF13439"/>
    </source>
</evidence>
<dbReference type="Proteomes" id="UP000198625">
    <property type="component" value="Unassembled WGS sequence"/>
</dbReference>
<dbReference type="CDD" id="cd03801">
    <property type="entry name" value="GT4_PimA-like"/>
    <property type="match status" value="1"/>
</dbReference>
<dbReference type="Pfam" id="PF13439">
    <property type="entry name" value="Glyco_transf_4"/>
    <property type="match status" value="1"/>
</dbReference>
<dbReference type="PANTHER" id="PTHR12526">
    <property type="entry name" value="GLYCOSYLTRANSFERASE"/>
    <property type="match status" value="1"/>
</dbReference>
<protein>
    <submittedName>
        <fullName evidence="3">Glycosyltransferase involved in cell wall bisynthesis</fullName>
    </submittedName>
</protein>
<sequence length="375" mass="42677">MKILHLISGGDTGGAKTHVLALLSQLQKQIDVKIICLMKEDFYYEAKERGINIEVFQQRKRYDLFVVKRIINEIKTDGYEIIHCHGARANFVASLVKLRYKIPVVTTIHSDYKLDFQDNTYKNLVYTKINSLALKFMDYYIGVSDSFKSMLINRGFNPDLVFTVYNGIDMSLPNKITNKHEFLERYNIIAEEDTILIGILARLHPVKGIDVLLKGAKRVLVKRQNVKFLIGGDGAEDEKLKELAEGLGIRENIHFLGFINEPNSFFNMIDINTVTSYSESFPYVIMEGGAFKKPIVASNVGGIGDLVIQGETGFLFEAGDDEGLAEQLMKLIDNEDLRRKLGEELYKAVREKYSAESMANSHITIYRKILDRQVK</sequence>
<keyword evidence="4" id="KW-1185">Reference proteome</keyword>
<dbReference type="InterPro" id="IPR001296">
    <property type="entry name" value="Glyco_trans_1"/>
</dbReference>
<organism evidence="3 4">
    <name type="scientific">Proteiniborus ethanoligenes</name>
    <dbReference type="NCBI Taxonomy" id="415015"/>
    <lineage>
        <taxon>Bacteria</taxon>
        <taxon>Bacillati</taxon>
        <taxon>Bacillota</taxon>
        <taxon>Clostridia</taxon>
        <taxon>Eubacteriales</taxon>
        <taxon>Proteiniborus</taxon>
    </lineage>
</organism>
<dbReference type="RefSeq" id="WP_091732779.1">
    <property type="nucleotide sequence ID" value="NZ_FNQE01000043.1"/>
</dbReference>
<evidence type="ECO:0000313" key="3">
    <source>
        <dbReference type="EMBL" id="SDZ36629.1"/>
    </source>
</evidence>
<dbReference type="AlphaFoldDB" id="A0A1H3SHN9"/>
<dbReference type="Pfam" id="PF00534">
    <property type="entry name" value="Glycos_transf_1"/>
    <property type="match status" value="1"/>
</dbReference>
<evidence type="ECO:0000313" key="4">
    <source>
        <dbReference type="Proteomes" id="UP000198625"/>
    </source>
</evidence>
<reference evidence="3 4" key="1">
    <citation type="submission" date="2016-10" db="EMBL/GenBank/DDBJ databases">
        <authorList>
            <person name="de Groot N.N."/>
        </authorList>
    </citation>
    <scope>NUCLEOTIDE SEQUENCE [LARGE SCALE GENOMIC DNA]</scope>
    <source>
        <strain evidence="3 4">DSM 21650</strain>
    </source>
</reference>
<feature type="domain" description="Glycosyltransferase subfamily 4-like N-terminal" evidence="2">
    <location>
        <begin position="13"/>
        <end position="171"/>
    </location>
</feature>
<dbReference type="GO" id="GO:0016757">
    <property type="term" value="F:glycosyltransferase activity"/>
    <property type="evidence" value="ECO:0007669"/>
    <property type="project" value="InterPro"/>
</dbReference>
<name>A0A1H3SHN9_9FIRM</name>
<keyword evidence="3" id="KW-0808">Transferase</keyword>
<evidence type="ECO:0000259" key="1">
    <source>
        <dbReference type="Pfam" id="PF00534"/>
    </source>
</evidence>